<dbReference type="Gene3D" id="1.10.10.10">
    <property type="entry name" value="Winged helix-like DNA-binding domain superfamily/Winged helix DNA-binding domain"/>
    <property type="match status" value="1"/>
</dbReference>
<organism evidence="6 7">
    <name type="scientific">Nocardioides humi</name>
    <dbReference type="NCBI Taxonomy" id="449461"/>
    <lineage>
        <taxon>Bacteria</taxon>
        <taxon>Bacillati</taxon>
        <taxon>Actinomycetota</taxon>
        <taxon>Actinomycetes</taxon>
        <taxon>Propionibacteriales</taxon>
        <taxon>Nocardioidaceae</taxon>
        <taxon>Nocardioides</taxon>
    </lineage>
</organism>
<dbReference type="Pfam" id="PF03466">
    <property type="entry name" value="LysR_substrate"/>
    <property type="match status" value="1"/>
</dbReference>
<dbReference type="SUPFAM" id="SSF53850">
    <property type="entry name" value="Periplasmic binding protein-like II"/>
    <property type="match status" value="1"/>
</dbReference>
<sequence>MERRQLEFFLAIAEAGSITRAAARLRVAQPSLSYALRTLERELGAELFERLGRGVRLTPAGEALVGPARRTVRSFGLAAGAVRSLGADGHGELRIVASTLWAIEPLAPILAAFRQVLPGVQVVVTDPRHRADVLEQVRSGEAQFGLLDGPTPAGVFDAQFVLDQELVAVLPPGTAWHAATISVDELADRGLISTPEGTALRDLLDQRLDEAGRPGDVAITTAHVASVVPLVLAGAGVALLPEGLAAAARREGAPKVRLDRPSQARVSLVWRRGELDPVAAQFVAGAQELFAGDS</sequence>
<dbReference type="PANTHER" id="PTHR30419">
    <property type="entry name" value="HTH-TYPE TRANSCRIPTIONAL REGULATOR YBHD"/>
    <property type="match status" value="1"/>
</dbReference>
<keyword evidence="7" id="KW-1185">Reference proteome</keyword>
<dbReference type="EMBL" id="BAAAOR010000037">
    <property type="protein sequence ID" value="GAA1539545.1"/>
    <property type="molecule type" value="Genomic_DNA"/>
</dbReference>
<accession>A0ABN2BFA4</accession>
<dbReference type="InterPro" id="IPR036388">
    <property type="entry name" value="WH-like_DNA-bd_sf"/>
</dbReference>
<comment type="similarity">
    <text evidence="1">Belongs to the LysR transcriptional regulatory family.</text>
</comment>
<gene>
    <name evidence="6" type="ORF">GCM10009788_47910</name>
</gene>
<keyword evidence="3" id="KW-0238">DNA-binding</keyword>
<feature type="domain" description="HTH lysR-type" evidence="5">
    <location>
        <begin position="1"/>
        <end position="58"/>
    </location>
</feature>
<dbReference type="InterPro" id="IPR036390">
    <property type="entry name" value="WH_DNA-bd_sf"/>
</dbReference>
<evidence type="ECO:0000313" key="7">
    <source>
        <dbReference type="Proteomes" id="UP001500842"/>
    </source>
</evidence>
<comment type="caution">
    <text evidence="6">The sequence shown here is derived from an EMBL/GenBank/DDBJ whole genome shotgun (WGS) entry which is preliminary data.</text>
</comment>
<dbReference type="Pfam" id="PF00126">
    <property type="entry name" value="HTH_1"/>
    <property type="match status" value="1"/>
</dbReference>
<dbReference type="Proteomes" id="UP001500842">
    <property type="component" value="Unassembled WGS sequence"/>
</dbReference>
<proteinExistence type="inferred from homology"/>
<evidence type="ECO:0000256" key="2">
    <source>
        <dbReference type="ARBA" id="ARBA00023015"/>
    </source>
</evidence>
<dbReference type="InterPro" id="IPR000847">
    <property type="entry name" value="LysR_HTH_N"/>
</dbReference>
<dbReference type="RefSeq" id="WP_181411096.1">
    <property type="nucleotide sequence ID" value="NZ_BAAAOR010000037.1"/>
</dbReference>
<name>A0ABN2BFA4_9ACTN</name>
<protein>
    <recommendedName>
        <fullName evidence="5">HTH lysR-type domain-containing protein</fullName>
    </recommendedName>
</protein>
<dbReference type="PROSITE" id="PS50931">
    <property type="entry name" value="HTH_LYSR"/>
    <property type="match status" value="1"/>
</dbReference>
<dbReference type="Gene3D" id="3.40.190.290">
    <property type="match status" value="1"/>
</dbReference>
<keyword evidence="4" id="KW-0804">Transcription</keyword>
<evidence type="ECO:0000256" key="1">
    <source>
        <dbReference type="ARBA" id="ARBA00009437"/>
    </source>
</evidence>
<reference evidence="6 7" key="1">
    <citation type="journal article" date="2019" name="Int. J. Syst. Evol. Microbiol.">
        <title>The Global Catalogue of Microorganisms (GCM) 10K type strain sequencing project: providing services to taxonomists for standard genome sequencing and annotation.</title>
        <authorList>
            <consortium name="The Broad Institute Genomics Platform"/>
            <consortium name="The Broad Institute Genome Sequencing Center for Infectious Disease"/>
            <person name="Wu L."/>
            <person name="Ma J."/>
        </authorList>
    </citation>
    <scope>NUCLEOTIDE SEQUENCE [LARGE SCALE GENOMIC DNA]</scope>
    <source>
        <strain evidence="6 7">JCM 14942</strain>
    </source>
</reference>
<evidence type="ECO:0000256" key="4">
    <source>
        <dbReference type="ARBA" id="ARBA00023163"/>
    </source>
</evidence>
<keyword evidence="2" id="KW-0805">Transcription regulation</keyword>
<dbReference type="SUPFAM" id="SSF46785">
    <property type="entry name" value="Winged helix' DNA-binding domain"/>
    <property type="match status" value="1"/>
</dbReference>
<dbReference type="InterPro" id="IPR050950">
    <property type="entry name" value="HTH-type_LysR_regulators"/>
</dbReference>
<evidence type="ECO:0000313" key="6">
    <source>
        <dbReference type="EMBL" id="GAA1539545.1"/>
    </source>
</evidence>
<dbReference type="PRINTS" id="PR00039">
    <property type="entry name" value="HTHLYSR"/>
</dbReference>
<dbReference type="InterPro" id="IPR005119">
    <property type="entry name" value="LysR_subst-bd"/>
</dbReference>
<dbReference type="CDD" id="cd05466">
    <property type="entry name" value="PBP2_LTTR_substrate"/>
    <property type="match status" value="1"/>
</dbReference>
<evidence type="ECO:0000256" key="3">
    <source>
        <dbReference type="ARBA" id="ARBA00023125"/>
    </source>
</evidence>
<evidence type="ECO:0000259" key="5">
    <source>
        <dbReference type="PROSITE" id="PS50931"/>
    </source>
</evidence>